<feature type="region of interest" description="Disordered" evidence="2">
    <location>
        <begin position="1"/>
        <end position="39"/>
    </location>
</feature>
<dbReference type="Pfam" id="PF07819">
    <property type="entry name" value="PGAP1"/>
    <property type="match status" value="1"/>
</dbReference>
<dbReference type="Gene3D" id="3.40.50.1820">
    <property type="entry name" value="alpha/beta hydrolase"/>
    <property type="match status" value="1"/>
</dbReference>
<keyword evidence="1" id="KW-0256">Endoplasmic reticulum</keyword>
<dbReference type="InterPro" id="IPR029058">
    <property type="entry name" value="AB_hydrolase_fold"/>
</dbReference>
<evidence type="ECO:0000256" key="2">
    <source>
        <dbReference type="SAM" id="MobiDB-lite"/>
    </source>
</evidence>
<dbReference type="EMBL" id="CAICTM010000019">
    <property type="protein sequence ID" value="CAB9497387.1"/>
    <property type="molecule type" value="Genomic_DNA"/>
</dbReference>
<comment type="function">
    <text evidence="1">Involved in inositol deacylation of GPI-anchored proteins which plays important roles in the quality control and ER-associated degradation of GPI-anchored proteins.</text>
</comment>
<dbReference type="GO" id="GO:0016788">
    <property type="term" value="F:hydrolase activity, acting on ester bonds"/>
    <property type="evidence" value="ECO:0007669"/>
    <property type="project" value="InterPro"/>
</dbReference>
<comment type="similarity">
    <text evidence="1">Belongs to the GPI inositol-deacylase family.</text>
</comment>
<keyword evidence="1" id="KW-0813">Transport</keyword>
<keyword evidence="5" id="KW-1185">Reference proteome</keyword>
<dbReference type="InterPro" id="IPR012908">
    <property type="entry name" value="PGAP1-ab_dom-like"/>
</dbReference>
<dbReference type="GO" id="GO:0005789">
    <property type="term" value="C:endoplasmic reticulum membrane"/>
    <property type="evidence" value="ECO:0007669"/>
    <property type="project" value="UniProtKB-SubCell"/>
</dbReference>
<evidence type="ECO:0000259" key="3">
    <source>
        <dbReference type="Pfam" id="PF07819"/>
    </source>
</evidence>
<feature type="domain" description="GPI inositol-deacylase PGAP1-like alpha/beta" evidence="3">
    <location>
        <begin position="232"/>
        <end position="323"/>
    </location>
</feature>
<dbReference type="Proteomes" id="UP001153069">
    <property type="component" value="Unassembled WGS sequence"/>
</dbReference>
<evidence type="ECO:0000313" key="5">
    <source>
        <dbReference type="Proteomes" id="UP001153069"/>
    </source>
</evidence>
<sequence length="471" mass="51536">MLTKDSTTTDDDSSSRKSGRRDSSSCSSSADMDESLRTMRRMERRSVANDLEGLSRLSTDAVKLTTQLVEAQHSRLDWFGKRLFKDRGEDKVRGPISAIVYGSIHAVNGVVGAGLGLAFSVFKPVLGDATPSKRKDAAIAVLNGVVGDYLEAEKNPLAISMQWRTSEGYLLDTDDKLQELWQESDSQNGRLLLLIHGSCNTPHDWWQEGINHGVALAETLDYTPLFLHYNTGLHISDNGKQLASAIDRLAGSYRQHQQKQQSSSNKNPLSLAIVAHSMGGLVSRSACYYAEHETEEYNTNQWLDQVGSFITLGSPHHGAILERGGKLVDAVLGAHPYTEPISWLGKIRSKGVTDLGYGNVRDEDWYGHTGPTDNRKPAPLPKLVRCLAIAAVLGDVNSSSNRMLGDNLRTDGLVTQASALGRGHSNPDLNLVFDEEITIYNQNHIGLLGSEEAYDAMLSFLLRQGPPGSHL</sequence>
<comment type="caution">
    <text evidence="4">The sequence shown here is derived from an EMBL/GenBank/DDBJ whole genome shotgun (WGS) entry which is preliminary data.</text>
</comment>
<name>A0A9N8D6J3_9STRA</name>
<organism evidence="4 5">
    <name type="scientific">Seminavis robusta</name>
    <dbReference type="NCBI Taxonomy" id="568900"/>
    <lineage>
        <taxon>Eukaryota</taxon>
        <taxon>Sar</taxon>
        <taxon>Stramenopiles</taxon>
        <taxon>Ochrophyta</taxon>
        <taxon>Bacillariophyta</taxon>
        <taxon>Bacillariophyceae</taxon>
        <taxon>Bacillariophycidae</taxon>
        <taxon>Naviculales</taxon>
        <taxon>Naviculaceae</taxon>
        <taxon>Seminavis</taxon>
    </lineage>
</organism>
<keyword evidence="1" id="KW-0653">Protein transport</keyword>
<dbReference type="EC" id="3.1.-.-" evidence="1"/>
<keyword evidence="1" id="KW-0378">Hydrolase</keyword>
<dbReference type="SUPFAM" id="SSF53474">
    <property type="entry name" value="alpha/beta-Hydrolases"/>
    <property type="match status" value="1"/>
</dbReference>
<evidence type="ECO:0000313" key="4">
    <source>
        <dbReference type="EMBL" id="CAB9497387.1"/>
    </source>
</evidence>
<reference evidence="4" key="1">
    <citation type="submission" date="2020-06" db="EMBL/GenBank/DDBJ databases">
        <authorList>
            <consortium name="Plant Systems Biology data submission"/>
        </authorList>
    </citation>
    <scope>NUCLEOTIDE SEQUENCE</scope>
    <source>
        <strain evidence="4">D6</strain>
    </source>
</reference>
<proteinExistence type="inferred from homology"/>
<dbReference type="GO" id="GO:0015031">
    <property type="term" value="P:protein transport"/>
    <property type="evidence" value="ECO:0007669"/>
    <property type="project" value="UniProtKB-KW"/>
</dbReference>
<accession>A0A9N8D6J3</accession>
<comment type="subcellular location">
    <subcellularLocation>
        <location evidence="1">Endoplasmic reticulum membrane</location>
    </subcellularLocation>
</comment>
<dbReference type="AlphaFoldDB" id="A0A9N8D6J3"/>
<dbReference type="OrthoDB" id="427518at2759"/>
<protein>
    <recommendedName>
        <fullName evidence="1">GPI inositol-deacylase</fullName>
        <ecNumber evidence="1">3.1.-.-</ecNumber>
    </recommendedName>
</protein>
<keyword evidence="1" id="KW-0472">Membrane</keyword>
<gene>
    <name evidence="4" type="ORF">SEMRO_19_G013380.1</name>
</gene>
<evidence type="ECO:0000256" key="1">
    <source>
        <dbReference type="RuleBase" id="RU365011"/>
    </source>
</evidence>